<evidence type="ECO:0000313" key="1">
    <source>
        <dbReference type="EMBL" id="TFK61171.1"/>
    </source>
</evidence>
<gene>
    <name evidence="1" type="ORF">BDN72DRAFT_904333</name>
</gene>
<dbReference type="EMBL" id="ML208687">
    <property type="protein sequence ID" value="TFK61171.1"/>
    <property type="molecule type" value="Genomic_DNA"/>
</dbReference>
<sequence length="615" mass="66985">MPLLETAEFINIPLDYLVVGGGAAGLTVAARLSELPGVTVGLIEAGTHETNVPQITTPGMIGSMIANPTYDWTFFSTPQPLANNRPVLQPRGKGLGGSTLINFTGVNRASKEELDAIEQLGNKGWNWDSLLHYMKKSEKTVPPDVSAETAQKFALTTDWSTHGSDGPVFKVYPKVLTEVQATIFDTFETLGVQRNPNANNGVNIGSLTTFSSVDPHTATRSSAYTAYYAPNAERPNFVVLTGAHVTKVVFEPTADGLQRAVGVEFVKDGTITTLTGIRRDVILAGGTFQTPQLLELSGIGNPDVLAKHNIKTVIDLPGVGENLQDHMYVPTVSEVQPHLETIDILWEEGQFAKYMGLYYAEKEGYLSTIPAPGFTLVPLHSLFTDSEREAWQARAKVESQVFLEKHTHPALRSAVEKQLDFQLKWFADRNQVQAEVLNFIGHQPIPGSTPVPGKRYTTLIIAIMHPLTRGSVHLASSDPLAAPAIDPNYFANPADFDLLLQLLKFTLKFYRTAPLGELFKANVLPPPEVAESGDEEALKEWVRQWVGPVYHPVGTAAMLPREDGGVVDPSLKVYGTSNLRVVDASILPFEISCHSQTVVYAVAEKAADIIKAEIA</sequence>
<protein>
    <submittedName>
        <fullName evidence="1">Alcohol oxidase</fullName>
    </submittedName>
</protein>
<keyword evidence="2" id="KW-1185">Reference proteome</keyword>
<organism evidence="1 2">
    <name type="scientific">Pluteus cervinus</name>
    <dbReference type="NCBI Taxonomy" id="181527"/>
    <lineage>
        <taxon>Eukaryota</taxon>
        <taxon>Fungi</taxon>
        <taxon>Dikarya</taxon>
        <taxon>Basidiomycota</taxon>
        <taxon>Agaricomycotina</taxon>
        <taxon>Agaricomycetes</taxon>
        <taxon>Agaricomycetidae</taxon>
        <taxon>Agaricales</taxon>
        <taxon>Pluteineae</taxon>
        <taxon>Pluteaceae</taxon>
        <taxon>Pluteus</taxon>
    </lineage>
</organism>
<name>A0ACD3A6A5_9AGAR</name>
<dbReference type="Proteomes" id="UP000308600">
    <property type="component" value="Unassembled WGS sequence"/>
</dbReference>
<accession>A0ACD3A6A5</accession>
<proteinExistence type="predicted"/>
<evidence type="ECO:0000313" key="2">
    <source>
        <dbReference type="Proteomes" id="UP000308600"/>
    </source>
</evidence>
<reference evidence="1 2" key="1">
    <citation type="journal article" date="2019" name="Nat. Ecol. Evol.">
        <title>Megaphylogeny resolves global patterns of mushroom evolution.</title>
        <authorList>
            <person name="Varga T."/>
            <person name="Krizsan K."/>
            <person name="Foldi C."/>
            <person name="Dima B."/>
            <person name="Sanchez-Garcia M."/>
            <person name="Sanchez-Ramirez S."/>
            <person name="Szollosi G.J."/>
            <person name="Szarkandi J.G."/>
            <person name="Papp V."/>
            <person name="Albert L."/>
            <person name="Andreopoulos W."/>
            <person name="Angelini C."/>
            <person name="Antonin V."/>
            <person name="Barry K.W."/>
            <person name="Bougher N.L."/>
            <person name="Buchanan P."/>
            <person name="Buyck B."/>
            <person name="Bense V."/>
            <person name="Catcheside P."/>
            <person name="Chovatia M."/>
            <person name="Cooper J."/>
            <person name="Damon W."/>
            <person name="Desjardin D."/>
            <person name="Finy P."/>
            <person name="Geml J."/>
            <person name="Haridas S."/>
            <person name="Hughes K."/>
            <person name="Justo A."/>
            <person name="Karasinski D."/>
            <person name="Kautmanova I."/>
            <person name="Kiss B."/>
            <person name="Kocsube S."/>
            <person name="Kotiranta H."/>
            <person name="LaButti K.M."/>
            <person name="Lechner B.E."/>
            <person name="Liimatainen K."/>
            <person name="Lipzen A."/>
            <person name="Lukacs Z."/>
            <person name="Mihaltcheva S."/>
            <person name="Morgado L.N."/>
            <person name="Niskanen T."/>
            <person name="Noordeloos M.E."/>
            <person name="Ohm R.A."/>
            <person name="Ortiz-Santana B."/>
            <person name="Ovrebo C."/>
            <person name="Racz N."/>
            <person name="Riley R."/>
            <person name="Savchenko A."/>
            <person name="Shiryaev A."/>
            <person name="Soop K."/>
            <person name="Spirin V."/>
            <person name="Szebenyi C."/>
            <person name="Tomsovsky M."/>
            <person name="Tulloss R.E."/>
            <person name="Uehling J."/>
            <person name="Grigoriev I.V."/>
            <person name="Vagvolgyi C."/>
            <person name="Papp T."/>
            <person name="Martin F.M."/>
            <person name="Miettinen O."/>
            <person name="Hibbett D.S."/>
            <person name="Nagy L.G."/>
        </authorList>
    </citation>
    <scope>NUCLEOTIDE SEQUENCE [LARGE SCALE GENOMIC DNA]</scope>
    <source>
        <strain evidence="1 2">NL-1719</strain>
    </source>
</reference>